<feature type="domain" description="MATH" evidence="1">
    <location>
        <begin position="212"/>
        <end position="336"/>
    </location>
</feature>
<dbReference type="Proteomes" id="UP001054252">
    <property type="component" value="Unassembled WGS sequence"/>
</dbReference>
<dbReference type="EMBL" id="BPVZ01000032">
    <property type="protein sequence ID" value="GKV10570.1"/>
    <property type="molecule type" value="Genomic_DNA"/>
</dbReference>
<reference evidence="2 3" key="1">
    <citation type="journal article" date="2021" name="Commun. Biol.">
        <title>The genome of Shorea leprosula (Dipterocarpaceae) highlights the ecological relevance of drought in aseasonal tropical rainforests.</title>
        <authorList>
            <person name="Ng K.K.S."/>
            <person name="Kobayashi M.J."/>
            <person name="Fawcett J.A."/>
            <person name="Hatakeyama M."/>
            <person name="Paape T."/>
            <person name="Ng C.H."/>
            <person name="Ang C.C."/>
            <person name="Tnah L.H."/>
            <person name="Lee C.T."/>
            <person name="Nishiyama T."/>
            <person name="Sese J."/>
            <person name="O'Brien M.J."/>
            <person name="Copetti D."/>
            <person name="Mohd Noor M.I."/>
            <person name="Ong R.C."/>
            <person name="Putra M."/>
            <person name="Sireger I.Z."/>
            <person name="Indrioko S."/>
            <person name="Kosugi Y."/>
            <person name="Izuno A."/>
            <person name="Isagi Y."/>
            <person name="Lee S.L."/>
            <person name="Shimizu K.K."/>
        </authorList>
    </citation>
    <scope>NUCLEOTIDE SEQUENCE [LARGE SCALE GENOMIC DNA]</scope>
    <source>
        <strain evidence="2">214</strain>
    </source>
</reference>
<dbReference type="Pfam" id="PF22486">
    <property type="entry name" value="MATH_2"/>
    <property type="match status" value="2"/>
</dbReference>
<keyword evidence="3" id="KW-1185">Reference proteome</keyword>
<protein>
    <recommendedName>
        <fullName evidence="1">MATH domain-containing protein</fullName>
    </recommendedName>
</protein>
<dbReference type="SMART" id="SM00061">
    <property type="entry name" value="MATH"/>
    <property type="match status" value="2"/>
</dbReference>
<dbReference type="PROSITE" id="PS50144">
    <property type="entry name" value="MATH"/>
    <property type="match status" value="2"/>
</dbReference>
<dbReference type="SUPFAM" id="SSF49599">
    <property type="entry name" value="TRAF domain-like"/>
    <property type="match status" value="2"/>
</dbReference>
<evidence type="ECO:0000259" key="1">
    <source>
        <dbReference type="PROSITE" id="PS50144"/>
    </source>
</evidence>
<organism evidence="2 3">
    <name type="scientific">Rubroshorea leprosula</name>
    <dbReference type="NCBI Taxonomy" id="152421"/>
    <lineage>
        <taxon>Eukaryota</taxon>
        <taxon>Viridiplantae</taxon>
        <taxon>Streptophyta</taxon>
        <taxon>Embryophyta</taxon>
        <taxon>Tracheophyta</taxon>
        <taxon>Spermatophyta</taxon>
        <taxon>Magnoliopsida</taxon>
        <taxon>eudicotyledons</taxon>
        <taxon>Gunneridae</taxon>
        <taxon>Pentapetalae</taxon>
        <taxon>rosids</taxon>
        <taxon>malvids</taxon>
        <taxon>Malvales</taxon>
        <taxon>Dipterocarpaceae</taxon>
        <taxon>Rubroshorea</taxon>
    </lineage>
</organism>
<sequence>MLIPFLPVIKGQDLCFFLIISLGLNQQALRNPKSSCGCRHTLLLMEVENGDKAPMNYLLKVNSFSHLSILVSETTDKRWESTAFEAGGYKWKLVLYPVGDKARNGDGHISLYLMIVETRTLPRGWTVLANFQFFVYDHIQDRFCTIGGSNAKIRCFHAVKTESGFPRLLSLEDFKDPSNGYLVGDTCFFGVQVIVQYHVENQECLSTSKVEGKVFSWKISNFSQQKEEMIESESFISGGLEWVVDLYPKGNPKTKSRGYLSIYLKLKDSTAESELAYARCSLVLKDQYYASYHRFFTGTASGSSFKDGWGSSELISLSSLGHYYLVGDTLVIEAKVEAISTLQKNVDHGVSI</sequence>
<dbReference type="Gene3D" id="2.60.210.10">
    <property type="entry name" value="Apoptosis, Tumor Necrosis Factor Receptor Associated Protein 2, Chain A"/>
    <property type="match status" value="2"/>
</dbReference>
<dbReference type="AlphaFoldDB" id="A0AAV5JJK9"/>
<evidence type="ECO:0000313" key="2">
    <source>
        <dbReference type="EMBL" id="GKV10570.1"/>
    </source>
</evidence>
<dbReference type="PANTHER" id="PTHR46162:SF65">
    <property type="entry name" value="F9D12.8 PROTEIN-RELATED"/>
    <property type="match status" value="1"/>
</dbReference>
<dbReference type="InterPro" id="IPR008974">
    <property type="entry name" value="TRAF-like"/>
</dbReference>
<comment type="caution">
    <text evidence="2">The sequence shown here is derived from an EMBL/GenBank/DDBJ whole genome shotgun (WGS) entry which is preliminary data.</text>
</comment>
<name>A0AAV5JJK9_9ROSI</name>
<accession>A0AAV5JJK9</accession>
<proteinExistence type="predicted"/>
<dbReference type="InterPro" id="IPR002083">
    <property type="entry name" value="MATH/TRAF_dom"/>
</dbReference>
<feature type="domain" description="MATH" evidence="1">
    <location>
        <begin position="54"/>
        <end position="193"/>
    </location>
</feature>
<evidence type="ECO:0000313" key="3">
    <source>
        <dbReference type="Proteomes" id="UP001054252"/>
    </source>
</evidence>
<gene>
    <name evidence="2" type="ORF">SLEP1_g21914</name>
</gene>
<dbReference type="PANTHER" id="PTHR46162">
    <property type="entry name" value="TRAF-LIKE FAMILY PROTEIN"/>
    <property type="match status" value="1"/>
</dbReference>
<dbReference type="CDD" id="cd00121">
    <property type="entry name" value="MATH"/>
    <property type="match status" value="2"/>
</dbReference>